<comment type="caution">
    <text evidence="3">The sequence shown here is derived from an EMBL/GenBank/DDBJ whole genome shotgun (WGS) entry which is preliminary data.</text>
</comment>
<gene>
    <name evidence="3" type="ORF">JQ619_07715</name>
</gene>
<dbReference type="Gene3D" id="3.40.50.80">
    <property type="entry name" value="Nucleotide-binding domain of ferredoxin-NADP reductase (FNR) module"/>
    <property type="match status" value="1"/>
</dbReference>
<dbReference type="PROSITE" id="PS51384">
    <property type="entry name" value="FAD_FR"/>
    <property type="match status" value="1"/>
</dbReference>
<dbReference type="SUPFAM" id="SSF63380">
    <property type="entry name" value="Riboflavin synthase domain-like"/>
    <property type="match status" value="1"/>
</dbReference>
<dbReference type="SUPFAM" id="SSF52343">
    <property type="entry name" value="Ferredoxin reductase-like, C-terminal NADP-linked domain"/>
    <property type="match status" value="1"/>
</dbReference>
<dbReference type="InterPro" id="IPR039261">
    <property type="entry name" value="FNR_nucleotide-bd"/>
</dbReference>
<dbReference type="InterPro" id="IPR001041">
    <property type="entry name" value="2Fe-2S_ferredoxin-type"/>
</dbReference>
<feature type="domain" description="FAD-binding FR-type" evidence="2">
    <location>
        <begin position="2"/>
        <end position="105"/>
    </location>
</feature>
<dbReference type="CDD" id="cd06185">
    <property type="entry name" value="PDR_like"/>
    <property type="match status" value="1"/>
</dbReference>
<dbReference type="Pfam" id="PF00111">
    <property type="entry name" value="Fer2"/>
    <property type="match status" value="1"/>
</dbReference>
<dbReference type="InterPro" id="IPR006058">
    <property type="entry name" value="2Fe2S_fd_BS"/>
</dbReference>
<organism evidence="3 4">
    <name type="scientific">Bradyrhizobium denitrificans</name>
    <dbReference type="NCBI Taxonomy" id="2734912"/>
    <lineage>
        <taxon>Bacteria</taxon>
        <taxon>Pseudomonadati</taxon>
        <taxon>Pseudomonadota</taxon>
        <taxon>Alphaproteobacteria</taxon>
        <taxon>Hyphomicrobiales</taxon>
        <taxon>Nitrobacteraceae</taxon>
        <taxon>Bradyrhizobium</taxon>
    </lineage>
</organism>
<name>A0ABS5G2V3_9BRAD</name>
<keyword evidence="4" id="KW-1185">Reference proteome</keyword>
<dbReference type="PROSITE" id="PS00197">
    <property type="entry name" value="2FE2S_FER_1"/>
    <property type="match status" value="1"/>
</dbReference>
<dbReference type="CDD" id="cd00207">
    <property type="entry name" value="fer2"/>
    <property type="match status" value="1"/>
</dbReference>
<dbReference type="InterPro" id="IPR017938">
    <property type="entry name" value="Riboflavin_synthase-like_b-brl"/>
</dbReference>
<protein>
    <submittedName>
        <fullName evidence="3">Oxidoreductase</fullName>
    </submittedName>
</protein>
<feature type="domain" description="2Fe-2S ferredoxin-type" evidence="1">
    <location>
        <begin position="236"/>
        <end position="320"/>
    </location>
</feature>
<dbReference type="PANTHER" id="PTHR30212">
    <property type="entry name" value="PROTEIN YIIM"/>
    <property type="match status" value="1"/>
</dbReference>
<evidence type="ECO:0000313" key="3">
    <source>
        <dbReference type="EMBL" id="MBR1135648.1"/>
    </source>
</evidence>
<dbReference type="EMBL" id="JAFCLK010000006">
    <property type="protein sequence ID" value="MBR1135648.1"/>
    <property type="molecule type" value="Genomic_DNA"/>
</dbReference>
<reference evidence="4" key="1">
    <citation type="journal article" date="2021" name="ISME J.">
        <title>Evolutionary origin and ecological implication of a unique nif island in free-living Bradyrhizobium lineages.</title>
        <authorList>
            <person name="Tao J."/>
        </authorList>
    </citation>
    <scope>NUCLEOTIDE SEQUENCE [LARGE SCALE GENOMIC DNA]</scope>
    <source>
        <strain evidence="4">SZCCT0094</strain>
    </source>
</reference>
<dbReference type="SUPFAM" id="SSF54292">
    <property type="entry name" value="2Fe-2S ferredoxin-like"/>
    <property type="match status" value="1"/>
</dbReference>
<proteinExistence type="predicted"/>
<evidence type="ECO:0000259" key="1">
    <source>
        <dbReference type="PROSITE" id="PS51085"/>
    </source>
</evidence>
<dbReference type="InterPro" id="IPR052353">
    <property type="entry name" value="Benzoxazolinone_Detox_Enz"/>
</dbReference>
<dbReference type="PANTHER" id="PTHR30212:SF2">
    <property type="entry name" value="PROTEIN YIIM"/>
    <property type="match status" value="1"/>
</dbReference>
<dbReference type="PRINTS" id="PR00409">
    <property type="entry name" value="PHDIOXRDTASE"/>
</dbReference>
<dbReference type="Gene3D" id="2.40.30.10">
    <property type="entry name" value="Translation factors"/>
    <property type="match status" value="1"/>
</dbReference>
<dbReference type="Proteomes" id="UP001314635">
    <property type="component" value="Unassembled WGS sequence"/>
</dbReference>
<dbReference type="InterPro" id="IPR036010">
    <property type="entry name" value="2Fe-2S_ferredoxin-like_sf"/>
</dbReference>
<evidence type="ECO:0000313" key="4">
    <source>
        <dbReference type="Proteomes" id="UP001314635"/>
    </source>
</evidence>
<accession>A0ABS5G2V3</accession>
<dbReference type="Gene3D" id="3.10.20.30">
    <property type="match status" value="1"/>
</dbReference>
<dbReference type="InterPro" id="IPR012675">
    <property type="entry name" value="Beta-grasp_dom_sf"/>
</dbReference>
<dbReference type="InterPro" id="IPR017927">
    <property type="entry name" value="FAD-bd_FR_type"/>
</dbReference>
<evidence type="ECO:0000259" key="2">
    <source>
        <dbReference type="PROSITE" id="PS51384"/>
    </source>
</evidence>
<sequence length="320" mass="35312">MSDTLHTVVVARKAIEAHNMASFELVPADDHPLPGFTPGSHIDVTLPNGLTRQYSLLNSAAERNRYCIGVWKDANSRGGSKALHLDIKEGDRLQVSRPRNRFKIPKDTKRALLVARGIGVTPILSIADTLKAKAIPFELHYVFALMSPDSFRGTIEGSSFAENTRYYTESSEDNQLLKAADLLADRPDDTQLFICGVDWWMDPIIAQAKQKGFAEERIHIERFTAKAAAALLDKVFDVTIKSSGATFKIPGDKTVTAFLEEHGVKIATSCEQGLCGTCKTRVVEGEIDHRDKRLSAAQRAEGYFLPCVSRAKGDRLVLDL</sequence>
<dbReference type="RefSeq" id="WP_012042387.1">
    <property type="nucleotide sequence ID" value="NZ_JABFDP010000002.1"/>
</dbReference>
<dbReference type="PROSITE" id="PS51085">
    <property type="entry name" value="2FE2S_FER_2"/>
    <property type="match status" value="1"/>
</dbReference>